<dbReference type="PANTHER" id="PTHR12110">
    <property type="entry name" value="HYDROXYPYRUVATE ISOMERASE"/>
    <property type="match status" value="1"/>
</dbReference>
<keyword evidence="3" id="KW-1185">Reference proteome</keyword>
<keyword evidence="2" id="KW-0413">Isomerase</keyword>
<evidence type="ECO:0000313" key="2">
    <source>
        <dbReference type="EMBL" id="MFC0394859.1"/>
    </source>
</evidence>
<reference evidence="2 3" key="1">
    <citation type="submission" date="2024-09" db="EMBL/GenBank/DDBJ databases">
        <authorList>
            <person name="Sun Q."/>
            <person name="Mori K."/>
        </authorList>
    </citation>
    <scope>NUCLEOTIDE SEQUENCE [LARGE SCALE GENOMIC DNA]</scope>
    <source>
        <strain evidence="2 3">CCM 4839</strain>
    </source>
</reference>
<evidence type="ECO:0000259" key="1">
    <source>
        <dbReference type="Pfam" id="PF01261"/>
    </source>
</evidence>
<dbReference type="GO" id="GO:0016853">
    <property type="term" value="F:isomerase activity"/>
    <property type="evidence" value="ECO:0007669"/>
    <property type="project" value="UniProtKB-KW"/>
</dbReference>
<dbReference type="InterPro" id="IPR050312">
    <property type="entry name" value="IolE/XylAMocC-like"/>
</dbReference>
<dbReference type="InterPro" id="IPR036237">
    <property type="entry name" value="Xyl_isomerase-like_sf"/>
</dbReference>
<feature type="domain" description="Xylose isomerase-like TIM barrel" evidence="1">
    <location>
        <begin position="29"/>
        <end position="256"/>
    </location>
</feature>
<dbReference type="PANTHER" id="PTHR12110:SF48">
    <property type="entry name" value="BLL3656 PROTEIN"/>
    <property type="match status" value="1"/>
</dbReference>
<dbReference type="RefSeq" id="WP_204816022.1">
    <property type="nucleotide sequence ID" value="NZ_JANHOF010000001.1"/>
</dbReference>
<dbReference type="InterPro" id="IPR013022">
    <property type="entry name" value="Xyl_isomerase-like_TIM-brl"/>
</dbReference>
<name>A0ABV6JHB9_9BACL</name>
<dbReference type="SUPFAM" id="SSF51658">
    <property type="entry name" value="Xylose isomerase-like"/>
    <property type="match status" value="1"/>
</dbReference>
<dbReference type="Pfam" id="PF01261">
    <property type="entry name" value="AP_endonuc_2"/>
    <property type="match status" value="1"/>
</dbReference>
<protein>
    <submittedName>
        <fullName evidence="2">Sugar phosphate isomerase/epimerase family protein</fullName>
    </submittedName>
</protein>
<comment type="caution">
    <text evidence="2">The sequence shown here is derived from an EMBL/GenBank/DDBJ whole genome shotgun (WGS) entry which is preliminary data.</text>
</comment>
<dbReference type="Gene3D" id="3.20.20.150">
    <property type="entry name" value="Divalent-metal-dependent TIM barrel enzymes"/>
    <property type="match status" value="1"/>
</dbReference>
<organism evidence="2 3">
    <name type="scientific">Paenibacillus mendelii</name>
    <dbReference type="NCBI Taxonomy" id="206163"/>
    <lineage>
        <taxon>Bacteria</taxon>
        <taxon>Bacillati</taxon>
        <taxon>Bacillota</taxon>
        <taxon>Bacilli</taxon>
        <taxon>Bacillales</taxon>
        <taxon>Paenibacillaceae</taxon>
        <taxon>Paenibacillus</taxon>
    </lineage>
</organism>
<dbReference type="Proteomes" id="UP001589818">
    <property type="component" value="Unassembled WGS sequence"/>
</dbReference>
<accession>A0ABV6JHB9</accession>
<gene>
    <name evidence="2" type="ORF">ACFFJ8_26280</name>
</gene>
<dbReference type="EMBL" id="JBHLVF010000041">
    <property type="protein sequence ID" value="MFC0394859.1"/>
    <property type="molecule type" value="Genomic_DNA"/>
</dbReference>
<evidence type="ECO:0000313" key="3">
    <source>
        <dbReference type="Proteomes" id="UP001589818"/>
    </source>
</evidence>
<proteinExistence type="predicted"/>
<sequence>MNSFKLALNTSTLLSFRLPVLEQIRITGEAGYEGIELWVSDIQSYLSSGGTSEQLKDALHEAGVEFVNAIAFFKWADEDENVREEGFRQAEEEMRMLASLGCRAVAAPPFGQVKHVSIGTMGDHFNRLVQLGRSLGIETYLEFWGMAEQLSTLETALAVAAASGIDDSRILVDPFHMYKGGSDWSTLEQLQGNQIGIVHINDYPAIPARADVADKDRLFPGDGEAPLKRLREQLERAEYVGYLSLELFKEDYEGLSALEVAIHGRKKMNDVFKGNE</sequence>